<reference evidence="1 2" key="1">
    <citation type="submission" date="2012-12" db="EMBL/GenBank/DDBJ databases">
        <title>Whole genome shotgun sequence of Gordonia hirsuta NBRC 16056.</title>
        <authorList>
            <person name="Isaki-Nakamura S."/>
            <person name="Hosoyama A."/>
            <person name="Tsuchikane K."/>
            <person name="Katsumata H."/>
            <person name="Baba S."/>
            <person name="Yamazaki S."/>
            <person name="Fujita N."/>
        </authorList>
    </citation>
    <scope>NUCLEOTIDE SEQUENCE [LARGE SCALE GENOMIC DNA]</scope>
    <source>
        <strain evidence="1 2">NBRC 16056</strain>
    </source>
</reference>
<proteinExistence type="predicted"/>
<gene>
    <name evidence="1" type="ORF">GOHSU_02_00300</name>
</gene>
<comment type="caution">
    <text evidence="1">The sequence shown here is derived from an EMBL/GenBank/DDBJ whole genome shotgun (WGS) entry which is preliminary data.</text>
</comment>
<keyword evidence="2" id="KW-1185">Reference proteome</keyword>
<organism evidence="1 2">
    <name type="scientific">Gordonia hirsuta DSM 44140 = NBRC 16056</name>
    <dbReference type="NCBI Taxonomy" id="1121927"/>
    <lineage>
        <taxon>Bacteria</taxon>
        <taxon>Bacillati</taxon>
        <taxon>Actinomycetota</taxon>
        <taxon>Actinomycetes</taxon>
        <taxon>Mycobacteriales</taxon>
        <taxon>Gordoniaceae</taxon>
        <taxon>Gordonia</taxon>
    </lineage>
</organism>
<dbReference type="OrthoDB" id="3431291at2"/>
<dbReference type="Proteomes" id="UP000053405">
    <property type="component" value="Unassembled WGS sequence"/>
</dbReference>
<name>L7L756_9ACTN</name>
<protein>
    <submittedName>
        <fullName evidence="1">Uncharacterized protein</fullName>
    </submittedName>
</protein>
<evidence type="ECO:0000313" key="2">
    <source>
        <dbReference type="Proteomes" id="UP000053405"/>
    </source>
</evidence>
<sequence>MSDDLERLQRWVDSGALFRLVSRRGGESTIALLTCSGGEEMGRIVSADPRLAEWCAAHGDSQVEDF</sequence>
<dbReference type="EMBL" id="BANT01000002">
    <property type="protein sequence ID" value="GAC55887.1"/>
    <property type="molecule type" value="Genomic_DNA"/>
</dbReference>
<accession>L7L756</accession>
<evidence type="ECO:0000313" key="1">
    <source>
        <dbReference type="EMBL" id="GAC55887.1"/>
    </source>
</evidence>
<dbReference type="AlphaFoldDB" id="L7L756"/>
<dbReference type="RefSeq" id="WP_005935100.1">
    <property type="nucleotide sequence ID" value="NZ_ATVK01000040.1"/>
</dbReference>